<dbReference type="GO" id="GO:0016747">
    <property type="term" value="F:acyltransferase activity, transferring groups other than amino-acyl groups"/>
    <property type="evidence" value="ECO:0007669"/>
    <property type="project" value="InterPro"/>
</dbReference>
<gene>
    <name evidence="2" type="ORF">PSA7680_03498</name>
</gene>
<dbReference type="Pfam" id="PF00583">
    <property type="entry name" value="Acetyltransf_1"/>
    <property type="match status" value="1"/>
</dbReference>
<keyword evidence="3" id="KW-1185">Reference proteome</keyword>
<dbReference type="InterPro" id="IPR016181">
    <property type="entry name" value="Acyl_CoA_acyltransferase"/>
</dbReference>
<dbReference type="InterPro" id="IPR000182">
    <property type="entry name" value="GNAT_dom"/>
</dbReference>
<dbReference type="CDD" id="cd04301">
    <property type="entry name" value="NAT_SF"/>
    <property type="match status" value="1"/>
</dbReference>
<dbReference type="Gene3D" id="3.40.630.30">
    <property type="match status" value="1"/>
</dbReference>
<organism evidence="2 3">
    <name type="scientific">Pseudoruegeria aquimaris</name>
    <dbReference type="NCBI Taxonomy" id="393663"/>
    <lineage>
        <taxon>Bacteria</taxon>
        <taxon>Pseudomonadati</taxon>
        <taxon>Pseudomonadota</taxon>
        <taxon>Alphaproteobacteria</taxon>
        <taxon>Rhodobacterales</taxon>
        <taxon>Roseobacteraceae</taxon>
        <taxon>Pseudoruegeria</taxon>
    </lineage>
</organism>
<name>A0A1Y5TQZ3_9RHOB</name>
<proteinExistence type="predicted"/>
<feature type="domain" description="N-acetyltransferase" evidence="1">
    <location>
        <begin position="1"/>
        <end position="141"/>
    </location>
</feature>
<dbReference type="PROSITE" id="PS51186">
    <property type="entry name" value="GNAT"/>
    <property type="match status" value="1"/>
</dbReference>
<evidence type="ECO:0000313" key="2">
    <source>
        <dbReference type="EMBL" id="SLN66182.1"/>
    </source>
</evidence>
<evidence type="ECO:0000259" key="1">
    <source>
        <dbReference type="PROSITE" id="PS51186"/>
    </source>
</evidence>
<dbReference type="OrthoDB" id="9797178at2"/>
<reference evidence="2 3" key="1">
    <citation type="submission" date="2017-03" db="EMBL/GenBank/DDBJ databases">
        <authorList>
            <person name="Afonso C.L."/>
            <person name="Miller P.J."/>
            <person name="Scott M.A."/>
            <person name="Spackman E."/>
            <person name="Goraichik I."/>
            <person name="Dimitrov K.M."/>
            <person name="Suarez D.L."/>
            <person name="Swayne D.E."/>
        </authorList>
    </citation>
    <scope>NUCLEOTIDE SEQUENCE [LARGE SCALE GENOMIC DNA]</scope>
    <source>
        <strain evidence="2 3">CECT 7680</strain>
    </source>
</reference>
<dbReference type="SUPFAM" id="SSF55729">
    <property type="entry name" value="Acyl-CoA N-acyltransferases (Nat)"/>
    <property type="match status" value="1"/>
</dbReference>
<protein>
    <recommendedName>
        <fullName evidence="1">N-acetyltransferase domain-containing protein</fullName>
    </recommendedName>
</protein>
<accession>A0A1Y5TQZ3</accession>
<dbReference type="RefSeq" id="WP_085869979.1">
    <property type="nucleotide sequence ID" value="NZ_FWFQ01000040.1"/>
</dbReference>
<evidence type="ECO:0000313" key="3">
    <source>
        <dbReference type="Proteomes" id="UP000193409"/>
    </source>
</evidence>
<dbReference type="Proteomes" id="UP000193409">
    <property type="component" value="Unassembled WGS sequence"/>
</dbReference>
<dbReference type="EMBL" id="FWFQ01000040">
    <property type="protein sequence ID" value="SLN66182.1"/>
    <property type="molecule type" value="Genomic_DNA"/>
</dbReference>
<dbReference type="AlphaFoldDB" id="A0A1Y5TQZ3"/>
<sequence length="162" mass="17302">MRIRPATPDDYPAIDDLVIEAFGQVDEARLCDMLRRDRAVALELVAQEGDALLGHILFSRFTAPAGWLALAPVSVRPGRQGKGIGGALIREGLAQAAAEGWTAAVVLGNPRLYGRFGFSVAQAGNLTSPYPLEYTGLRWLGEPGGAPALELKYPDAFARLEG</sequence>